<protein>
    <submittedName>
        <fullName evidence="1">Uncharacterized protein</fullName>
    </submittedName>
</protein>
<sequence length="112" mass="12241">MLRSGVYCGDACWVKTAKKPATRQRCSERLNKCGTIQAVNLTLGLKLRGLILRAFQYISVSVLGQTPGPKPSPLNLALHEFEAISAVLQEKVALQALLPDFTGSLKYLEIVL</sequence>
<keyword evidence="2" id="KW-1185">Reference proteome</keyword>
<dbReference type="AlphaFoldDB" id="A0A8X6Q098"/>
<organism evidence="1 2">
    <name type="scientific">Nephila pilipes</name>
    <name type="common">Giant wood spider</name>
    <name type="synonym">Nephila maculata</name>
    <dbReference type="NCBI Taxonomy" id="299642"/>
    <lineage>
        <taxon>Eukaryota</taxon>
        <taxon>Metazoa</taxon>
        <taxon>Ecdysozoa</taxon>
        <taxon>Arthropoda</taxon>
        <taxon>Chelicerata</taxon>
        <taxon>Arachnida</taxon>
        <taxon>Araneae</taxon>
        <taxon>Araneomorphae</taxon>
        <taxon>Entelegynae</taxon>
        <taxon>Araneoidea</taxon>
        <taxon>Nephilidae</taxon>
        <taxon>Nephila</taxon>
    </lineage>
</organism>
<comment type="caution">
    <text evidence="1">The sequence shown here is derived from an EMBL/GenBank/DDBJ whole genome shotgun (WGS) entry which is preliminary data.</text>
</comment>
<gene>
    <name evidence="1" type="ORF">NPIL_124511</name>
</gene>
<evidence type="ECO:0000313" key="1">
    <source>
        <dbReference type="EMBL" id="GFT89720.1"/>
    </source>
</evidence>
<reference evidence="1" key="1">
    <citation type="submission" date="2020-08" db="EMBL/GenBank/DDBJ databases">
        <title>Multicomponent nature underlies the extraordinary mechanical properties of spider dragline silk.</title>
        <authorList>
            <person name="Kono N."/>
            <person name="Nakamura H."/>
            <person name="Mori M."/>
            <person name="Yoshida Y."/>
            <person name="Ohtoshi R."/>
            <person name="Malay A.D."/>
            <person name="Moran D.A.P."/>
            <person name="Tomita M."/>
            <person name="Numata K."/>
            <person name="Arakawa K."/>
        </authorList>
    </citation>
    <scope>NUCLEOTIDE SEQUENCE</scope>
</reference>
<proteinExistence type="predicted"/>
<evidence type="ECO:0000313" key="2">
    <source>
        <dbReference type="Proteomes" id="UP000887013"/>
    </source>
</evidence>
<dbReference type="EMBL" id="BMAW01073881">
    <property type="protein sequence ID" value="GFT89720.1"/>
    <property type="molecule type" value="Genomic_DNA"/>
</dbReference>
<accession>A0A8X6Q098</accession>
<name>A0A8X6Q098_NEPPI</name>
<dbReference type="Proteomes" id="UP000887013">
    <property type="component" value="Unassembled WGS sequence"/>
</dbReference>